<dbReference type="Pfam" id="PF01557">
    <property type="entry name" value="FAA_hydrolase"/>
    <property type="match status" value="1"/>
</dbReference>
<dbReference type="PANTHER" id="PTHR11820">
    <property type="entry name" value="ACYLPYRUVASE"/>
    <property type="match status" value="1"/>
</dbReference>
<keyword evidence="4" id="KW-1185">Reference proteome</keyword>
<evidence type="ECO:0000313" key="4">
    <source>
        <dbReference type="Proteomes" id="UP000624325"/>
    </source>
</evidence>
<feature type="domain" description="Fumarylacetoacetase-like C-terminal" evidence="2">
    <location>
        <begin position="72"/>
        <end position="276"/>
    </location>
</feature>
<dbReference type="RefSeq" id="WP_203701963.1">
    <property type="nucleotide sequence ID" value="NZ_BAAALU010000012.1"/>
</dbReference>
<dbReference type="InterPro" id="IPR011234">
    <property type="entry name" value="Fumarylacetoacetase-like_C"/>
</dbReference>
<dbReference type="InterPro" id="IPR036663">
    <property type="entry name" value="Fumarylacetoacetase_C_sf"/>
</dbReference>
<dbReference type="SUPFAM" id="SSF56529">
    <property type="entry name" value="FAH"/>
    <property type="match status" value="1"/>
</dbReference>
<organism evidence="3 4">
    <name type="scientific">Asanoa iriomotensis</name>
    <dbReference type="NCBI Taxonomy" id="234613"/>
    <lineage>
        <taxon>Bacteria</taxon>
        <taxon>Bacillati</taxon>
        <taxon>Actinomycetota</taxon>
        <taxon>Actinomycetes</taxon>
        <taxon>Micromonosporales</taxon>
        <taxon>Micromonosporaceae</taxon>
        <taxon>Asanoa</taxon>
    </lineage>
</organism>
<evidence type="ECO:0000256" key="1">
    <source>
        <dbReference type="ARBA" id="ARBA00022723"/>
    </source>
</evidence>
<keyword evidence="1" id="KW-0479">Metal-binding</keyword>
<reference evidence="3 4" key="1">
    <citation type="submission" date="2021-01" db="EMBL/GenBank/DDBJ databases">
        <title>Whole genome shotgun sequence of Asanoa iriomotensis NBRC 100142.</title>
        <authorList>
            <person name="Komaki H."/>
            <person name="Tamura T."/>
        </authorList>
    </citation>
    <scope>NUCLEOTIDE SEQUENCE [LARGE SCALE GENOMIC DNA]</scope>
    <source>
        <strain evidence="3 4">NBRC 100142</strain>
    </source>
</reference>
<evidence type="ECO:0000259" key="2">
    <source>
        <dbReference type="Pfam" id="PF01557"/>
    </source>
</evidence>
<evidence type="ECO:0000313" key="3">
    <source>
        <dbReference type="EMBL" id="GIF56162.1"/>
    </source>
</evidence>
<proteinExistence type="predicted"/>
<sequence length="281" mass="29109">MRLGVLTDGRIVAVSGERAVDVTAALPGDSPTARLAAYPSCVDAVRALVDAGDGVPLSSLPLTAPSPCPRTVLAAPVNYAPHRGELGDRSPDKGTLDARQMGLIVLAPASVTGPDGAVELPDLPGREFHYEGEIAVVIGRPARGVSRSEALAHVLGYTGLLDITMRIGPEGQEDRSMRKSFRTFTPIGPLVLTADEVPDPAALTLSLSLNGEERQRGGLDELIVDVPDLVAKASQLVPLEPGDVIATGTPGGVGAIVPGDKLALTVSGVGTLEMSVRRRSW</sequence>
<name>A0ABQ4C055_9ACTN</name>
<dbReference type="Gene3D" id="3.90.850.10">
    <property type="entry name" value="Fumarylacetoacetase-like, C-terminal domain"/>
    <property type="match status" value="1"/>
</dbReference>
<gene>
    <name evidence="3" type="ORF">Air01nite_22570</name>
</gene>
<accession>A0ABQ4C055</accession>
<protein>
    <submittedName>
        <fullName evidence="3">Gentisate 1,2-dioxygenase</fullName>
    </submittedName>
</protein>
<dbReference type="EMBL" id="BONC01000012">
    <property type="protein sequence ID" value="GIF56162.1"/>
    <property type="molecule type" value="Genomic_DNA"/>
</dbReference>
<dbReference type="PANTHER" id="PTHR11820:SF7">
    <property type="entry name" value="ACYLPYRUVASE FAHD1, MITOCHONDRIAL"/>
    <property type="match status" value="1"/>
</dbReference>
<comment type="caution">
    <text evidence="3">The sequence shown here is derived from an EMBL/GenBank/DDBJ whole genome shotgun (WGS) entry which is preliminary data.</text>
</comment>
<dbReference type="Proteomes" id="UP000624325">
    <property type="component" value="Unassembled WGS sequence"/>
</dbReference>